<protein>
    <submittedName>
        <fullName evidence="1 2">Uncharacterized protein</fullName>
    </submittedName>
</protein>
<dbReference type="EMBL" id="KB097502">
    <property type="protein sequence ID" value="ESN95822.1"/>
    <property type="molecule type" value="Genomic_DNA"/>
</dbReference>
<dbReference type="EMBL" id="AMQM01006695">
    <property type="status" value="NOT_ANNOTATED_CDS"/>
    <property type="molecule type" value="Genomic_DNA"/>
</dbReference>
<evidence type="ECO:0000313" key="2">
    <source>
        <dbReference type="EnsemblMetazoa" id="HelroP179008"/>
    </source>
</evidence>
<proteinExistence type="predicted"/>
<organism evidence="2 3">
    <name type="scientific">Helobdella robusta</name>
    <name type="common">Californian leech</name>
    <dbReference type="NCBI Taxonomy" id="6412"/>
    <lineage>
        <taxon>Eukaryota</taxon>
        <taxon>Metazoa</taxon>
        <taxon>Spiralia</taxon>
        <taxon>Lophotrochozoa</taxon>
        <taxon>Annelida</taxon>
        <taxon>Clitellata</taxon>
        <taxon>Hirudinea</taxon>
        <taxon>Rhynchobdellida</taxon>
        <taxon>Glossiphoniidae</taxon>
        <taxon>Helobdella</taxon>
    </lineage>
</organism>
<dbReference type="RefSeq" id="XP_009026117.1">
    <property type="nucleotide sequence ID" value="XM_009027869.1"/>
</dbReference>
<dbReference type="HOGENOM" id="CLU_2266626_0_0_1"/>
<sequence length="103" mass="11678">MLSSDNSFEFKTDAEKLGSSKVETIQSSNCNLGRVKVYMKLVSHGVSVEHRIIYAEYMIAIEMFDSLSHLAGQHATTYVVYPLTNPERMDGWVDRESATRMNL</sequence>
<dbReference type="EnsemblMetazoa" id="HelroT179008">
    <property type="protein sequence ID" value="HelroP179008"/>
    <property type="gene ID" value="HelroG179008"/>
</dbReference>
<dbReference type="GeneID" id="20207066"/>
<gene>
    <name evidence="2" type="primary">20207066</name>
    <name evidence="1" type="ORF">HELRODRAFT_179008</name>
</gene>
<dbReference type="Proteomes" id="UP000015101">
    <property type="component" value="Unassembled WGS sequence"/>
</dbReference>
<reference evidence="3" key="1">
    <citation type="submission" date="2012-12" db="EMBL/GenBank/DDBJ databases">
        <authorList>
            <person name="Hellsten U."/>
            <person name="Grimwood J."/>
            <person name="Chapman J.A."/>
            <person name="Shapiro H."/>
            <person name="Aerts A."/>
            <person name="Otillar R.P."/>
            <person name="Terry A.Y."/>
            <person name="Boore J.L."/>
            <person name="Simakov O."/>
            <person name="Marletaz F."/>
            <person name="Cho S.-J."/>
            <person name="Edsinger-Gonzales E."/>
            <person name="Havlak P."/>
            <person name="Kuo D.-H."/>
            <person name="Larsson T."/>
            <person name="Lv J."/>
            <person name="Arendt D."/>
            <person name="Savage R."/>
            <person name="Osoegawa K."/>
            <person name="de Jong P."/>
            <person name="Lindberg D.R."/>
            <person name="Seaver E.C."/>
            <person name="Weisblat D.A."/>
            <person name="Putnam N.H."/>
            <person name="Grigoriev I.V."/>
            <person name="Rokhsar D.S."/>
        </authorList>
    </citation>
    <scope>NUCLEOTIDE SEQUENCE</scope>
</reference>
<dbReference type="KEGG" id="hro:HELRODRAFT_179008"/>
<reference evidence="2" key="3">
    <citation type="submission" date="2015-06" db="UniProtKB">
        <authorList>
            <consortium name="EnsemblMetazoa"/>
        </authorList>
    </citation>
    <scope>IDENTIFICATION</scope>
</reference>
<evidence type="ECO:0000313" key="1">
    <source>
        <dbReference type="EMBL" id="ESN95822.1"/>
    </source>
</evidence>
<name>T1FE17_HELRO</name>
<dbReference type="CTD" id="20207066"/>
<reference evidence="1 3" key="2">
    <citation type="journal article" date="2013" name="Nature">
        <title>Insights into bilaterian evolution from three spiralian genomes.</title>
        <authorList>
            <person name="Simakov O."/>
            <person name="Marletaz F."/>
            <person name="Cho S.J."/>
            <person name="Edsinger-Gonzales E."/>
            <person name="Havlak P."/>
            <person name="Hellsten U."/>
            <person name="Kuo D.H."/>
            <person name="Larsson T."/>
            <person name="Lv J."/>
            <person name="Arendt D."/>
            <person name="Savage R."/>
            <person name="Osoegawa K."/>
            <person name="de Jong P."/>
            <person name="Grimwood J."/>
            <person name="Chapman J.A."/>
            <person name="Shapiro H."/>
            <person name="Aerts A."/>
            <person name="Otillar R.P."/>
            <person name="Terry A.Y."/>
            <person name="Boore J.L."/>
            <person name="Grigoriev I.V."/>
            <person name="Lindberg D.R."/>
            <person name="Seaver E.C."/>
            <person name="Weisblat D.A."/>
            <person name="Putnam N.H."/>
            <person name="Rokhsar D.S."/>
        </authorList>
    </citation>
    <scope>NUCLEOTIDE SEQUENCE</scope>
</reference>
<evidence type="ECO:0000313" key="3">
    <source>
        <dbReference type="Proteomes" id="UP000015101"/>
    </source>
</evidence>
<dbReference type="AlphaFoldDB" id="T1FE17"/>
<dbReference type="InParanoid" id="T1FE17"/>
<accession>T1FE17</accession>
<keyword evidence="3" id="KW-1185">Reference proteome</keyword>